<comment type="caution">
    <text evidence="2">The sequence shown here is derived from an EMBL/GenBank/DDBJ whole genome shotgun (WGS) entry which is preliminary data.</text>
</comment>
<dbReference type="Pfam" id="PF01541">
    <property type="entry name" value="GIY-YIG"/>
    <property type="match status" value="1"/>
</dbReference>
<evidence type="ECO:0000313" key="2">
    <source>
        <dbReference type="EMBL" id="TCN25070.1"/>
    </source>
</evidence>
<dbReference type="GO" id="GO:0004519">
    <property type="term" value="F:endonuclease activity"/>
    <property type="evidence" value="ECO:0007669"/>
    <property type="project" value="UniProtKB-KW"/>
</dbReference>
<dbReference type="CDD" id="cd10451">
    <property type="entry name" value="GIY-YIG_LuxR_like"/>
    <property type="match status" value="1"/>
</dbReference>
<dbReference type="PROSITE" id="PS50164">
    <property type="entry name" value="GIY_YIG"/>
    <property type="match status" value="1"/>
</dbReference>
<gene>
    <name evidence="2" type="ORF">EV146_106274</name>
</gene>
<evidence type="ECO:0000313" key="3">
    <source>
        <dbReference type="Proteomes" id="UP000295689"/>
    </source>
</evidence>
<accession>A0A4V2RDJ3</accession>
<reference evidence="2 3" key="1">
    <citation type="journal article" date="2015" name="Stand. Genomic Sci.">
        <title>Genomic Encyclopedia of Bacterial and Archaeal Type Strains, Phase III: the genomes of soil and plant-associated and newly described type strains.</title>
        <authorList>
            <person name="Whitman W.B."/>
            <person name="Woyke T."/>
            <person name="Klenk H.P."/>
            <person name="Zhou Y."/>
            <person name="Lilburn T.G."/>
            <person name="Beck B.J."/>
            <person name="De Vos P."/>
            <person name="Vandamme P."/>
            <person name="Eisen J.A."/>
            <person name="Garrity G."/>
            <person name="Hugenholtz P."/>
            <person name="Kyrpides N.C."/>
        </authorList>
    </citation>
    <scope>NUCLEOTIDE SEQUENCE [LARGE SCALE GENOMIC DNA]</scope>
    <source>
        <strain evidence="2 3">CV53</strain>
    </source>
</reference>
<name>A0A4V2RDJ3_9BACI</name>
<dbReference type="InterPro" id="IPR035901">
    <property type="entry name" value="GIY-YIG_endonuc_sf"/>
</dbReference>
<sequence>MDRKRELKQMYKETAIQAGVYQITNTINNKFFVGSTSNLKTLNGLKFSLETGVSTNKQLQEEWRHYGKDAFHIEVLEILKKKDTPYFNEKEALAELEEKWVDQLKPFGEKGYNRQ</sequence>
<keyword evidence="2" id="KW-0255">Endonuclease</keyword>
<dbReference type="InterPro" id="IPR000305">
    <property type="entry name" value="GIY-YIG_endonuc"/>
</dbReference>
<dbReference type="RefSeq" id="WP_132006484.1">
    <property type="nucleotide sequence ID" value="NZ_JABUHM010000004.1"/>
</dbReference>
<keyword evidence="3" id="KW-1185">Reference proteome</keyword>
<dbReference type="EMBL" id="SLVV01000006">
    <property type="protein sequence ID" value="TCN25070.1"/>
    <property type="molecule type" value="Genomic_DNA"/>
</dbReference>
<keyword evidence="2" id="KW-0378">Hydrolase</keyword>
<dbReference type="Gene3D" id="3.40.1440.10">
    <property type="entry name" value="GIY-YIG endonuclease"/>
    <property type="match status" value="1"/>
</dbReference>
<keyword evidence="2" id="KW-0540">Nuclease</keyword>
<protein>
    <submittedName>
        <fullName evidence="2">Group I intron endonuclease</fullName>
    </submittedName>
</protein>
<organism evidence="2 3">
    <name type="scientific">Mesobacillus foraminis</name>
    <dbReference type="NCBI Taxonomy" id="279826"/>
    <lineage>
        <taxon>Bacteria</taxon>
        <taxon>Bacillati</taxon>
        <taxon>Bacillota</taxon>
        <taxon>Bacilli</taxon>
        <taxon>Bacillales</taxon>
        <taxon>Bacillaceae</taxon>
        <taxon>Mesobacillus</taxon>
    </lineage>
</organism>
<dbReference type="AlphaFoldDB" id="A0A4V2RDJ3"/>
<dbReference type="SUPFAM" id="SSF82771">
    <property type="entry name" value="GIY-YIG endonuclease"/>
    <property type="match status" value="1"/>
</dbReference>
<dbReference type="Proteomes" id="UP000295689">
    <property type="component" value="Unassembled WGS sequence"/>
</dbReference>
<feature type="domain" description="GIY-YIG" evidence="1">
    <location>
        <begin position="16"/>
        <end position="110"/>
    </location>
</feature>
<proteinExistence type="predicted"/>
<evidence type="ECO:0000259" key="1">
    <source>
        <dbReference type="PROSITE" id="PS50164"/>
    </source>
</evidence>